<dbReference type="InterPro" id="IPR013154">
    <property type="entry name" value="ADH-like_N"/>
</dbReference>
<proteinExistence type="predicted"/>
<evidence type="ECO:0000256" key="1">
    <source>
        <dbReference type="ARBA" id="ARBA00022857"/>
    </source>
</evidence>
<reference evidence="5" key="1">
    <citation type="submission" date="2025-08" db="UniProtKB">
        <authorList>
            <consortium name="RefSeq"/>
        </authorList>
    </citation>
    <scope>IDENTIFICATION</scope>
    <source>
        <tissue evidence="5">Testes</tissue>
    </source>
</reference>
<dbReference type="GeneID" id="100374863"/>
<dbReference type="Pfam" id="PF00107">
    <property type="entry name" value="ADH_zinc_N"/>
    <property type="match status" value="1"/>
</dbReference>
<protein>
    <submittedName>
        <fullName evidence="5">Quinone oxidoreductase PIG3-like</fullName>
    </submittedName>
</protein>
<dbReference type="SMART" id="SM00829">
    <property type="entry name" value="PKS_ER"/>
    <property type="match status" value="1"/>
</dbReference>
<evidence type="ECO:0000256" key="2">
    <source>
        <dbReference type="ARBA" id="ARBA00023002"/>
    </source>
</evidence>
<dbReference type="Pfam" id="PF13602">
    <property type="entry name" value="ADH_zinc_N_2"/>
    <property type="match status" value="1"/>
</dbReference>
<dbReference type="Gene3D" id="3.90.180.10">
    <property type="entry name" value="Medium-chain alcohol dehydrogenases, catalytic domain"/>
    <property type="match status" value="2"/>
</dbReference>
<evidence type="ECO:0000313" key="5">
    <source>
        <dbReference type="RefSeq" id="XP_002732164.1"/>
    </source>
</evidence>
<keyword evidence="2" id="KW-0560">Oxidoreductase</keyword>
<keyword evidence="4" id="KW-1185">Reference proteome</keyword>
<name>A0ABM0GKX1_SACKO</name>
<dbReference type="PANTHER" id="PTHR48106:SF18">
    <property type="entry name" value="QUINONE OXIDOREDUCTASE PIG3"/>
    <property type="match status" value="1"/>
</dbReference>
<dbReference type="SUPFAM" id="SSF51735">
    <property type="entry name" value="NAD(P)-binding Rossmann-fold domains"/>
    <property type="match status" value="1"/>
</dbReference>
<feature type="domain" description="Enoyl reductase (ER)" evidence="3">
    <location>
        <begin position="14"/>
        <end position="290"/>
    </location>
</feature>
<dbReference type="InterPro" id="IPR013149">
    <property type="entry name" value="ADH-like_C"/>
</dbReference>
<keyword evidence="1" id="KW-0521">NADP</keyword>
<gene>
    <name evidence="5" type="primary">LOC100374863</name>
</gene>
<organism evidence="4 5">
    <name type="scientific">Saccoglossus kowalevskii</name>
    <name type="common">Acorn worm</name>
    <dbReference type="NCBI Taxonomy" id="10224"/>
    <lineage>
        <taxon>Eukaryota</taxon>
        <taxon>Metazoa</taxon>
        <taxon>Hemichordata</taxon>
        <taxon>Enteropneusta</taxon>
        <taxon>Harrimaniidae</taxon>
        <taxon>Saccoglossus</taxon>
    </lineage>
</organism>
<dbReference type="Pfam" id="PF08240">
    <property type="entry name" value="ADH_N"/>
    <property type="match status" value="1"/>
</dbReference>
<evidence type="ECO:0000313" key="4">
    <source>
        <dbReference type="Proteomes" id="UP000694865"/>
    </source>
</evidence>
<accession>A0ABM0GKX1</accession>
<dbReference type="CDD" id="cd05276">
    <property type="entry name" value="p53_inducible_oxidoreductase"/>
    <property type="match status" value="1"/>
</dbReference>
<dbReference type="InterPro" id="IPR014189">
    <property type="entry name" value="Quinone_OxRdtase_PIG3"/>
</dbReference>
<dbReference type="InterPro" id="IPR011032">
    <property type="entry name" value="GroES-like_sf"/>
</dbReference>
<dbReference type="SUPFAM" id="SSF50129">
    <property type="entry name" value="GroES-like"/>
    <property type="match status" value="1"/>
</dbReference>
<sequence>MATTMQAVQLDEPGTSDKLYIGTVAMPTLTANEVLIKVFATAINRADLLQRKGLYPPPKGASNILGLEAVGIIEDKGINCSDKLSVGDRVLALLPGGGNAEYVTAHEGQVAVIPSGMSFTTAAAIPEVWLTAYQLLHFVGKLQKGEHVLIHAGGSGVGTAAVQLVRLAGGVPIVTAGSEDKIKKAVSLGAEVGFNYKEGSFVEKVLKQTNSESVSLIFSLIAHIPNECCYLILQYKTALVKEFSENALPYFNVGSTHQLKTVIDTVFPLQDIGRAHQYMEDNKNIGKIVIQVRDEKQEPPRSEL</sequence>
<dbReference type="InterPro" id="IPR020843">
    <property type="entry name" value="ER"/>
</dbReference>
<dbReference type="PANTHER" id="PTHR48106">
    <property type="entry name" value="QUINONE OXIDOREDUCTASE PIG3-RELATED"/>
    <property type="match status" value="1"/>
</dbReference>
<dbReference type="Gene3D" id="3.40.50.720">
    <property type="entry name" value="NAD(P)-binding Rossmann-like Domain"/>
    <property type="match status" value="1"/>
</dbReference>
<dbReference type="InterPro" id="IPR036291">
    <property type="entry name" value="NAD(P)-bd_dom_sf"/>
</dbReference>
<dbReference type="RefSeq" id="XP_002732164.1">
    <property type="nucleotide sequence ID" value="XM_002732118.2"/>
</dbReference>
<evidence type="ECO:0000259" key="3">
    <source>
        <dbReference type="SMART" id="SM00829"/>
    </source>
</evidence>
<dbReference type="Proteomes" id="UP000694865">
    <property type="component" value="Unplaced"/>
</dbReference>